<dbReference type="InterPro" id="IPR003719">
    <property type="entry name" value="Phenazine_PhzF-like"/>
</dbReference>
<dbReference type="PANTHER" id="PTHR13774:SF32">
    <property type="entry name" value="ANTISENSE-ENHANCING SEQUENCE 1"/>
    <property type="match status" value="1"/>
</dbReference>
<proteinExistence type="inferred from homology"/>
<name>A0A431VB94_9PROT</name>
<sequence length="422" mass="44522">MQAGHRQPFGPQRRHRRDVAVGKGPVKGLVERQQGVAVGHSVARKRDGEAGADRPYRPSRRKCNRTRAVVSNDHPPRPRINQPNPTPQFSPFASASASPQDRTHPVSPAPLPKPKGTTMRSLSFITADVFTDRIFGGNPLAVFPDGRGVDDATMQAIAQEMNLSETVFVLPPEQAGETRRLRIFTPAMELPFAGHPTVGTAIVLAQTGELDGPGPWDIVFGERVGPVPVRITTASADAAMTATLSSARLPTALDTVRDPAILAALLGLPERAVSGAALDPAAYSAGVPFTIVPVASRAALSAIAFDVAVWRAHLAEQPAPHIYAIAPDDADPQTIHARMFAPAMGITEDPATGGAATALAGYLFDRQRPTADRTVWTLLQGADMGRPSTIHLTADQSDGRLSAVHVGGGAVIVSRGSFTIPA</sequence>
<dbReference type="PANTHER" id="PTHR13774">
    <property type="entry name" value="PHENAZINE BIOSYNTHESIS PROTEIN"/>
    <property type="match status" value="1"/>
</dbReference>
<feature type="region of interest" description="Disordered" evidence="2">
    <location>
        <begin position="1"/>
        <end position="118"/>
    </location>
</feature>
<evidence type="ECO:0000256" key="1">
    <source>
        <dbReference type="ARBA" id="ARBA00008270"/>
    </source>
</evidence>
<reference evidence="3 4" key="1">
    <citation type="submission" date="2018-12" db="EMBL/GenBank/DDBJ databases">
        <authorList>
            <person name="Yang Y."/>
        </authorList>
    </citation>
    <scope>NUCLEOTIDE SEQUENCE [LARGE SCALE GENOMIC DNA]</scope>
    <source>
        <strain evidence="3 4">L-25-5w-1</strain>
    </source>
</reference>
<accession>A0A431VB94</accession>
<dbReference type="SUPFAM" id="SSF54506">
    <property type="entry name" value="Diaminopimelate epimerase-like"/>
    <property type="match status" value="1"/>
</dbReference>
<dbReference type="GO" id="GO:0016853">
    <property type="term" value="F:isomerase activity"/>
    <property type="evidence" value="ECO:0007669"/>
    <property type="project" value="TreeGrafter"/>
</dbReference>
<comment type="similarity">
    <text evidence="1">Belongs to the PhzF family.</text>
</comment>
<evidence type="ECO:0000313" key="3">
    <source>
        <dbReference type="EMBL" id="RTR15021.1"/>
    </source>
</evidence>
<protein>
    <submittedName>
        <fullName evidence="3">PhzF family phenazine biosynthesis protein</fullName>
    </submittedName>
</protein>
<comment type="caution">
    <text evidence="3">The sequence shown here is derived from an EMBL/GenBank/DDBJ whole genome shotgun (WGS) entry which is preliminary data.</text>
</comment>
<organism evidence="3 4">
    <name type="scientific">Azospirillum griseum</name>
    <dbReference type="NCBI Taxonomy" id="2496639"/>
    <lineage>
        <taxon>Bacteria</taxon>
        <taxon>Pseudomonadati</taxon>
        <taxon>Pseudomonadota</taxon>
        <taxon>Alphaproteobacteria</taxon>
        <taxon>Rhodospirillales</taxon>
        <taxon>Azospirillaceae</taxon>
        <taxon>Azospirillum</taxon>
    </lineage>
</organism>
<dbReference type="Pfam" id="PF02567">
    <property type="entry name" value="PhzC-PhzF"/>
    <property type="match status" value="1"/>
</dbReference>
<keyword evidence="4" id="KW-1185">Reference proteome</keyword>
<dbReference type="AlphaFoldDB" id="A0A431VB94"/>
<gene>
    <name evidence="3" type="ORF">EJ903_23385</name>
</gene>
<dbReference type="Proteomes" id="UP000277007">
    <property type="component" value="Unassembled WGS sequence"/>
</dbReference>
<dbReference type="GO" id="GO:0005737">
    <property type="term" value="C:cytoplasm"/>
    <property type="evidence" value="ECO:0007669"/>
    <property type="project" value="TreeGrafter"/>
</dbReference>
<dbReference type="EMBL" id="RXMA01000036">
    <property type="protein sequence ID" value="RTR15021.1"/>
    <property type="molecule type" value="Genomic_DNA"/>
</dbReference>
<evidence type="ECO:0000313" key="4">
    <source>
        <dbReference type="Proteomes" id="UP000277007"/>
    </source>
</evidence>
<feature type="compositionally biased region" description="Low complexity" evidence="2">
    <location>
        <begin position="87"/>
        <end position="100"/>
    </location>
</feature>
<dbReference type="NCBIfam" id="TIGR00654">
    <property type="entry name" value="PhzF_family"/>
    <property type="match status" value="1"/>
</dbReference>
<evidence type="ECO:0000256" key="2">
    <source>
        <dbReference type="SAM" id="MobiDB-lite"/>
    </source>
</evidence>
<dbReference type="Gene3D" id="3.10.310.10">
    <property type="entry name" value="Diaminopimelate Epimerase, Chain A, domain 1"/>
    <property type="match status" value="2"/>
</dbReference>
<feature type="compositionally biased region" description="Basic and acidic residues" evidence="2">
    <location>
        <begin position="44"/>
        <end position="56"/>
    </location>
</feature>